<evidence type="ECO:0000256" key="12">
    <source>
        <dbReference type="ARBA" id="ARBA00022842"/>
    </source>
</evidence>
<evidence type="ECO:0000256" key="2">
    <source>
        <dbReference type="ARBA" id="ARBA00003921"/>
    </source>
</evidence>
<dbReference type="InterPro" id="IPR005905">
    <property type="entry name" value="D_ala_D_ala"/>
</dbReference>
<dbReference type="InterPro" id="IPR011127">
    <property type="entry name" value="Dala_Dala_lig_N"/>
</dbReference>
<evidence type="ECO:0000256" key="17">
    <source>
        <dbReference type="ARBA" id="ARBA00047614"/>
    </source>
</evidence>
<dbReference type="EMBL" id="LVHF01000012">
    <property type="protein sequence ID" value="OAN18361.1"/>
    <property type="molecule type" value="Genomic_DNA"/>
</dbReference>
<dbReference type="NCBIfam" id="TIGR01205">
    <property type="entry name" value="D_ala_D_alaTIGR"/>
    <property type="match status" value="1"/>
</dbReference>
<dbReference type="Pfam" id="PF07478">
    <property type="entry name" value="Dala_Dala_lig_C"/>
    <property type="match status" value="1"/>
</dbReference>
<dbReference type="PROSITE" id="PS00844">
    <property type="entry name" value="DALA_DALA_LIGASE_2"/>
    <property type="match status" value="1"/>
</dbReference>
<comment type="cofactor">
    <cofactor evidence="1">
        <name>Mn(2+)</name>
        <dbReference type="ChEBI" id="CHEBI:29035"/>
    </cofactor>
</comment>
<protein>
    <recommendedName>
        <fullName evidence="6">D-alanine--D-alanine ligase</fullName>
        <ecNumber evidence="6">6.3.2.4</ecNumber>
    </recommendedName>
</protein>
<dbReference type="InterPro" id="IPR016185">
    <property type="entry name" value="PreATP-grasp_dom_sf"/>
</dbReference>
<dbReference type="GO" id="GO:0046872">
    <property type="term" value="F:metal ion binding"/>
    <property type="evidence" value="ECO:0007669"/>
    <property type="project" value="UniProtKB-KW"/>
</dbReference>
<evidence type="ECO:0000313" key="22">
    <source>
        <dbReference type="Proteomes" id="UP000078503"/>
    </source>
</evidence>
<dbReference type="AlphaFoldDB" id="A0A178KM86"/>
<dbReference type="Gene3D" id="3.30.1490.20">
    <property type="entry name" value="ATP-grasp fold, A domain"/>
    <property type="match status" value="1"/>
</dbReference>
<keyword evidence="7" id="KW-0963">Cytoplasm</keyword>
<dbReference type="Gene3D" id="3.30.470.20">
    <property type="entry name" value="ATP-grasp fold, B domain"/>
    <property type="match status" value="1"/>
</dbReference>
<dbReference type="PIRSF" id="PIRSF039102">
    <property type="entry name" value="Ddl/VanB"/>
    <property type="match status" value="1"/>
</dbReference>
<evidence type="ECO:0000256" key="11">
    <source>
        <dbReference type="ARBA" id="ARBA00022840"/>
    </source>
</evidence>
<evidence type="ECO:0000256" key="1">
    <source>
        <dbReference type="ARBA" id="ARBA00001936"/>
    </source>
</evidence>
<keyword evidence="14" id="KW-0573">Peptidoglycan synthesis</keyword>
<evidence type="ECO:0000256" key="14">
    <source>
        <dbReference type="ARBA" id="ARBA00022984"/>
    </source>
</evidence>
<keyword evidence="12 18" id="KW-0460">Magnesium</keyword>
<dbReference type="GO" id="GO:0009252">
    <property type="term" value="P:peptidoglycan biosynthetic process"/>
    <property type="evidence" value="ECO:0007669"/>
    <property type="project" value="UniProtKB-UniPathway"/>
</dbReference>
<feature type="binding site" evidence="18">
    <location>
        <position position="248"/>
    </location>
    <ligand>
        <name>Mg(2+)</name>
        <dbReference type="ChEBI" id="CHEBI:18420"/>
        <label>2</label>
    </ligand>
</feature>
<evidence type="ECO:0000256" key="18">
    <source>
        <dbReference type="PIRSR" id="PIRSR039102-3"/>
    </source>
</evidence>
<dbReference type="FunFam" id="3.30.470.20:FF:000008">
    <property type="entry name" value="D-alanine--D-alanine ligase"/>
    <property type="match status" value="1"/>
</dbReference>
<evidence type="ECO:0000256" key="5">
    <source>
        <dbReference type="ARBA" id="ARBA00010871"/>
    </source>
</evidence>
<comment type="pathway">
    <text evidence="4">Cell wall biogenesis; peptidoglycan biosynthesis.</text>
</comment>
<dbReference type="PROSITE" id="PS00843">
    <property type="entry name" value="DALA_DALA_LIGASE_1"/>
    <property type="match status" value="1"/>
</dbReference>
<evidence type="ECO:0000256" key="16">
    <source>
        <dbReference type="ARBA" id="ARBA00023316"/>
    </source>
</evidence>
<organism evidence="21 22">
    <name type="scientific">Photobacterium jeanii</name>
    <dbReference type="NCBI Taxonomy" id="858640"/>
    <lineage>
        <taxon>Bacteria</taxon>
        <taxon>Pseudomonadati</taxon>
        <taxon>Pseudomonadota</taxon>
        <taxon>Gammaproteobacteria</taxon>
        <taxon>Vibrionales</taxon>
        <taxon>Vibrionaceae</taxon>
        <taxon>Photobacterium</taxon>
    </lineage>
</organism>
<dbReference type="GO" id="GO:0005737">
    <property type="term" value="C:cytoplasm"/>
    <property type="evidence" value="ECO:0007669"/>
    <property type="project" value="UniProtKB-SubCell"/>
</dbReference>
<dbReference type="SMART" id="SM01209">
    <property type="entry name" value="GARS_A"/>
    <property type="match status" value="1"/>
</dbReference>
<evidence type="ECO:0000313" key="21">
    <source>
        <dbReference type="EMBL" id="OAN18361.1"/>
    </source>
</evidence>
<evidence type="ECO:0000256" key="15">
    <source>
        <dbReference type="ARBA" id="ARBA00023211"/>
    </source>
</evidence>
<feature type="domain" description="ATP-grasp" evidence="20">
    <location>
        <begin position="82"/>
        <end position="281"/>
    </location>
</feature>
<dbReference type="PANTHER" id="PTHR23132">
    <property type="entry name" value="D-ALANINE--D-ALANINE LIGASE"/>
    <property type="match status" value="1"/>
</dbReference>
<keyword evidence="15 18" id="KW-0464">Manganese</keyword>
<dbReference type="Proteomes" id="UP000078503">
    <property type="component" value="Unassembled WGS sequence"/>
</dbReference>
<dbReference type="PANTHER" id="PTHR23132:SF23">
    <property type="entry name" value="D-ALANINE--D-ALANINE LIGASE B"/>
    <property type="match status" value="1"/>
</dbReference>
<reference evidence="21 22" key="1">
    <citation type="submission" date="2016-03" db="EMBL/GenBank/DDBJ databases">
        <title>Photobacterium proteolyticum sp. nov. a protease producing bacterium isolated from ocean sediments of Laizhou Bay.</title>
        <authorList>
            <person name="Li Y."/>
        </authorList>
    </citation>
    <scope>NUCLEOTIDE SEQUENCE [LARGE SCALE GENOMIC DNA]</scope>
    <source>
        <strain evidence="21 22">R-40508</strain>
    </source>
</reference>
<dbReference type="GO" id="GO:0005524">
    <property type="term" value="F:ATP binding"/>
    <property type="evidence" value="ECO:0007669"/>
    <property type="project" value="UniProtKB-UniRule"/>
</dbReference>
<accession>A0A178KM86</accession>
<dbReference type="PROSITE" id="PS50975">
    <property type="entry name" value="ATP_GRASP"/>
    <property type="match status" value="1"/>
</dbReference>
<evidence type="ECO:0000256" key="4">
    <source>
        <dbReference type="ARBA" id="ARBA00004752"/>
    </source>
</evidence>
<keyword evidence="8" id="KW-0436">Ligase</keyword>
<evidence type="ECO:0000256" key="13">
    <source>
        <dbReference type="ARBA" id="ARBA00022960"/>
    </source>
</evidence>
<dbReference type="InterPro" id="IPR000291">
    <property type="entry name" value="D-Ala_lig_Van_CS"/>
</dbReference>
<evidence type="ECO:0000256" key="9">
    <source>
        <dbReference type="ARBA" id="ARBA00022723"/>
    </source>
</evidence>
<dbReference type="NCBIfam" id="NF002378">
    <property type="entry name" value="PRK01372.1"/>
    <property type="match status" value="1"/>
</dbReference>
<feature type="binding site" evidence="18">
    <location>
        <position position="235"/>
    </location>
    <ligand>
        <name>Mg(2+)</name>
        <dbReference type="ChEBI" id="CHEBI:18420"/>
        <label>1</label>
    </ligand>
</feature>
<dbReference type="InterPro" id="IPR013815">
    <property type="entry name" value="ATP_grasp_subdomain_1"/>
</dbReference>
<name>A0A178KM86_9GAMM</name>
<dbReference type="InterPro" id="IPR011761">
    <property type="entry name" value="ATP-grasp"/>
</dbReference>
<dbReference type="UniPathway" id="UPA00219"/>
<keyword evidence="9 18" id="KW-0479">Metal-binding</keyword>
<comment type="function">
    <text evidence="2">Cell wall formation.</text>
</comment>
<comment type="caution">
    <text evidence="21">The sequence shown here is derived from an EMBL/GenBank/DDBJ whole genome shotgun (WGS) entry which is preliminary data.</text>
</comment>
<dbReference type="GO" id="GO:0008716">
    <property type="term" value="F:D-alanine-D-alanine ligase activity"/>
    <property type="evidence" value="ECO:0007669"/>
    <property type="project" value="UniProtKB-EC"/>
</dbReference>
<sequence length="282" mass="31277">MSGEAVSAALSRKGYEVVPVDIDENFDITTLKQYQVDKAFLALHGGIGEDGTLQAALKMLNIPYTGSHHRASAIGIDKSLTKKVWQAAGIPTPNFVELQKDFFQPNQISERFANFTFPVVVKPATQGCSIGINQANDMEELKFYIDEAFKYEDTILVEAYVHGREYTVSILGDQVLPSVEIKHSHSFFDHEAKFKSADTKYLCPAELTEEQEKAIRSLARRAFDCVGASGWGRVDIMADEKGYFYAIEVNTIPGMTERSVFPLASQEAGLNYDDTVDAILNV</sequence>
<evidence type="ECO:0000256" key="10">
    <source>
        <dbReference type="ARBA" id="ARBA00022741"/>
    </source>
</evidence>
<dbReference type="Pfam" id="PF01820">
    <property type="entry name" value="Dala_Dala_lig_N"/>
    <property type="match status" value="1"/>
</dbReference>
<evidence type="ECO:0000256" key="8">
    <source>
        <dbReference type="ARBA" id="ARBA00022598"/>
    </source>
</evidence>
<evidence type="ECO:0000256" key="19">
    <source>
        <dbReference type="PROSITE-ProRule" id="PRU00409"/>
    </source>
</evidence>
<dbReference type="SUPFAM" id="SSF52440">
    <property type="entry name" value="PreATP-grasp domain"/>
    <property type="match status" value="1"/>
</dbReference>
<evidence type="ECO:0000256" key="3">
    <source>
        <dbReference type="ARBA" id="ARBA00004496"/>
    </source>
</evidence>
<keyword evidence="22" id="KW-1185">Reference proteome</keyword>
<evidence type="ECO:0000256" key="6">
    <source>
        <dbReference type="ARBA" id="ARBA00012216"/>
    </source>
</evidence>
<keyword evidence="10 19" id="KW-0547">Nucleotide-binding</keyword>
<dbReference type="Gene3D" id="3.40.50.20">
    <property type="match status" value="1"/>
</dbReference>
<evidence type="ECO:0000259" key="20">
    <source>
        <dbReference type="PROSITE" id="PS50975"/>
    </source>
</evidence>
<comment type="similarity">
    <text evidence="5">Belongs to the D-alanine--D-alanine ligase family.</text>
</comment>
<dbReference type="InterPro" id="IPR011095">
    <property type="entry name" value="Dala_Dala_lig_C"/>
</dbReference>
<dbReference type="STRING" id="858640.A3K86_05565"/>
<keyword evidence="13" id="KW-0133">Cell shape</keyword>
<dbReference type="GO" id="GO:0071555">
    <property type="term" value="P:cell wall organization"/>
    <property type="evidence" value="ECO:0007669"/>
    <property type="project" value="UniProtKB-KW"/>
</dbReference>
<comment type="catalytic activity">
    <reaction evidence="17">
        <text>2 D-alanine + ATP = D-alanyl-D-alanine + ADP + phosphate + H(+)</text>
        <dbReference type="Rhea" id="RHEA:11224"/>
        <dbReference type="ChEBI" id="CHEBI:15378"/>
        <dbReference type="ChEBI" id="CHEBI:30616"/>
        <dbReference type="ChEBI" id="CHEBI:43474"/>
        <dbReference type="ChEBI" id="CHEBI:57416"/>
        <dbReference type="ChEBI" id="CHEBI:57822"/>
        <dbReference type="ChEBI" id="CHEBI:456216"/>
        <dbReference type="EC" id="6.3.2.4"/>
    </reaction>
</comment>
<feature type="binding site" evidence="18">
    <location>
        <position position="248"/>
    </location>
    <ligand>
        <name>Mg(2+)</name>
        <dbReference type="ChEBI" id="CHEBI:18420"/>
        <label>1</label>
    </ligand>
</feature>
<evidence type="ECO:0000256" key="7">
    <source>
        <dbReference type="ARBA" id="ARBA00022490"/>
    </source>
</evidence>
<keyword evidence="11 19" id="KW-0067">ATP-binding</keyword>
<dbReference type="GO" id="GO:0008360">
    <property type="term" value="P:regulation of cell shape"/>
    <property type="evidence" value="ECO:0007669"/>
    <property type="project" value="UniProtKB-KW"/>
</dbReference>
<keyword evidence="16" id="KW-0961">Cell wall biogenesis/degradation</keyword>
<dbReference type="SUPFAM" id="SSF56059">
    <property type="entry name" value="Glutathione synthetase ATP-binding domain-like"/>
    <property type="match status" value="1"/>
</dbReference>
<dbReference type="EC" id="6.3.2.4" evidence="6"/>
<comment type="cofactor">
    <cofactor evidence="18">
        <name>Mg(2+)</name>
        <dbReference type="ChEBI" id="CHEBI:18420"/>
    </cofactor>
    <cofactor evidence="18">
        <name>Mn(2+)</name>
        <dbReference type="ChEBI" id="CHEBI:29035"/>
    </cofactor>
    <text evidence="18">Binds 2 magnesium or manganese ions per subunit.</text>
</comment>
<proteinExistence type="inferred from homology"/>
<feature type="binding site" evidence="18">
    <location>
        <position position="250"/>
    </location>
    <ligand>
        <name>Mg(2+)</name>
        <dbReference type="ChEBI" id="CHEBI:18420"/>
        <label>2</label>
    </ligand>
</feature>
<gene>
    <name evidence="21" type="ORF">A3K86_05565</name>
</gene>
<comment type="subcellular location">
    <subcellularLocation>
        <location evidence="3">Cytoplasm</location>
    </subcellularLocation>
</comment>